<evidence type="ECO:0000313" key="12">
    <source>
        <dbReference type="EMBL" id="KAE9220618.1"/>
    </source>
</evidence>
<dbReference type="AlphaFoldDB" id="A0A6A3FC49"/>
<dbReference type="Pfam" id="PF00632">
    <property type="entry name" value="HECT"/>
    <property type="match status" value="1"/>
</dbReference>
<reference evidence="15 16" key="1">
    <citation type="submission" date="2018-08" db="EMBL/GenBank/DDBJ databases">
        <title>Genomic investigation of the strawberry pathogen Phytophthora fragariae indicates pathogenicity is determined by transcriptional variation in three key races.</title>
        <authorList>
            <person name="Adams T.M."/>
            <person name="Armitage A.D."/>
            <person name="Sobczyk M.K."/>
            <person name="Bates H.J."/>
            <person name="Dunwell J.M."/>
            <person name="Nellist C.F."/>
            <person name="Harrison R.J."/>
        </authorList>
    </citation>
    <scope>NUCLEOTIDE SEQUENCE [LARGE SCALE GENOMIC DNA]</scope>
    <source>
        <strain evidence="14 17">A4</strain>
        <strain evidence="13 20">BC-23</strain>
        <strain evidence="12 16">NOV-27</strain>
        <strain evidence="11 18">NOV-5</strain>
        <strain evidence="10 19">NOV-71</strain>
        <strain evidence="9 15">NOV-9</strain>
    </source>
</reference>
<evidence type="ECO:0000313" key="15">
    <source>
        <dbReference type="Proteomes" id="UP000429523"/>
    </source>
</evidence>
<keyword evidence="16" id="KW-1185">Reference proteome</keyword>
<evidence type="ECO:0000313" key="16">
    <source>
        <dbReference type="Proteomes" id="UP000433483"/>
    </source>
</evidence>
<dbReference type="EC" id="2.3.2.26" evidence="3"/>
<evidence type="ECO:0000256" key="1">
    <source>
        <dbReference type="ARBA" id="ARBA00000885"/>
    </source>
</evidence>
<dbReference type="EMBL" id="QXFZ01000295">
    <property type="protein sequence ID" value="KAE9122474.1"/>
    <property type="molecule type" value="Genomic_DNA"/>
</dbReference>
<dbReference type="Proteomes" id="UP000437068">
    <property type="component" value="Unassembled WGS sequence"/>
</dbReference>
<keyword evidence="5 6" id="KW-0833">Ubl conjugation pathway</keyword>
<evidence type="ECO:0000256" key="6">
    <source>
        <dbReference type="PROSITE-ProRule" id="PRU00104"/>
    </source>
</evidence>
<dbReference type="EMBL" id="QXGE01000275">
    <property type="protein sequence ID" value="KAE9317631.1"/>
    <property type="molecule type" value="Genomic_DNA"/>
</dbReference>
<dbReference type="CDD" id="cd00078">
    <property type="entry name" value="HECTc"/>
    <property type="match status" value="1"/>
</dbReference>
<dbReference type="EMBL" id="QXGB01000296">
    <property type="protein sequence ID" value="KAE9220618.1"/>
    <property type="molecule type" value="Genomic_DNA"/>
</dbReference>
<dbReference type="FunFam" id="3.30.2410.10:FF:000009">
    <property type="entry name" value="Probable E3 ubiquitin-protein ligase HECTD2"/>
    <property type="match status" value="1"/>
</dbReference>
<name>A0A6A3FC49_9STRA</name>
<feature type="transmembrane region" description="Helical" evidence="7">
    <location>
        <begin position="6"/>
        <end position="27"/>
    </location>
</feature>
<dbReference type="OrthoDB" id="89236at2759"/>
<evidence type="ECO:0000313" key="9">
    <source>
        <dbReference type="EMBL" id="KAE8941987.1"/>
    </source>
</evidence>
<comment type="caution">
    <text evidence="9">The sequence shown here is derived from an EMBL/GenBank/DDBJ whole genome shotgun (WGS) entry which is preliminary data.</text>
</comment>
<sequence>MAELLVLLIVASQVTLYLLIGFMFRALQRKYQERSSSELQQALIAREETTGEHRIDIATLEAEEEVVRCRVCAFANTQRFRFCVICGEKLKLSPTERARARSPLTARQLRARRRSEWQRQMKCGQVFWHREAARECFQYPGYVPVFCREDDTDTTARTEVVVEPPDGKSGWMIAKLRNETRLMKIQIVPAEEANALEFATGAPSSRNVDIKGFLDLSKEDFPTKFAHFVACTSSLIVPAELEVLKLFLRREHVVEESMEYFCCMDDNDTRAVVRIDFAAETGVDAGGVHREWFTLVTELIIDPSLGVFTCTNHEAQTYFFNANAREEIGEEHLAYFFAVGRLVGRALLDGEVMGFHFAPALLKIVLGIPLTFRDYEDLDPTTYKSLLWMLENDGADTLGLDFTVTRKGERGEVVTAELVPNGGEIPVTDSNKHSFAEHWLRYFLLESVSDQLYVFLKGLYQVIPRQILMLFDAEEFDYVLCGCDTIDVTDWETNTRCSRNLTGTRVLRWFWELVRDMNPECLRRLLQFATGCSRVPIGGFRHLTSHDGQICPFTLKGVHSAYIRSHACFNRLDLPLASTRAELKEVLHATLSTETYGFTTA</sequence>
<dbReference type="PANTHER" id="PTHR11254">
    <property type="entry name" value="HECT DOMAIN UBIQUITIN-PROTEIN LIGASE"/>
    <property type="match status" value="1"/>
</dbReference>
<evidence type="ECO:0000313" key="18">
    <source>
        <dbReference type="Proteomes" id="UP000440732"/>
    </source>
</evidence>
<dbReference type="Proteomes" id="UP000429523">
    <property type="component" value="Unassembled WGS sequence"/>
</dbReference>
<dbReference type="GO" id="GO:0016567">
    <property type="term" value="P:protein ubiquitination"/>
    <property type="evidence" value="ECO:0007669"/>
    <property type="project" value="TreeGrafter"/>
</dbReference>
<comment type="pathway">
    <text evidence="2">Protein modification; protein ubiquitination.</text>
</comment>
<evidence type="ECO:0000256" key="7">
    <source>
        <dbReference type="SAM" id="Phobius"/>
    </source>
</evidence>
<keyword evidence="4" id="KW-0808">Transferase</keyword>
<evidence type="ECO:0000313" key="13">
    <source>
        <dbReference type="EMBL" id="KAE9242658.1"/>
    </source>
</evidence>
<evidence type="ECO:0000313" key="11">
    <source>
        <dbReference type="EMBL" id="KAE9148879.1"/>
    </source>
</evidence>
<dbReference type="EMBL" id="QXGA01000267">
    <property type="protein sequence ID" value="KAE9148879.1"/>
    <property type="molecule type" value="Genomic_DNA"/>
</dbReference>
<evidence type="ECO:0000256" key="4">
    <source>
        <dbReference type="ARBA" id="ARBA00022679"/>
    </source>
</evidence>
<evidence type="ECO:0000313" key="19">
    <source>
        <dbReference type="Proteomes" id="UP000441208"/>
    </source>
</evidence>
<dbReference type="InterPro" id="IPR035983">
    <property type="entry name" value="Hect_E3_ubiquitin_ligase"/>
</dbReference>
<gene>
    <name evidence="14" type="ORF">PF001_g6755</name>
    <name evidence="13" type="ORF">PF004_g6511</name>
    <name evidence="12" type="ORF">PF005_g7406</name>
    <name evidence="11" type="ORF">PF006_g6586</name>
    <name evidence="10" type="ORF">PF007_g7423</name>
    <name evidence="9" type="ORF">PF009_g8231</name>
</gene>
<dbReference type="EMBL" id="QXGC01000264">
    <property type="protein sequence ID" value="KAE9242658.1"/>
    <property type="molecule type" value="Genomic_DNA"/>
</dbReference>
<evidence type="ECO:0000256" key="2">
    <source>
        <dbReference type="ARBA" id="ARBA00004906"/>
    </source>
</evidence>
<dbReference type="Proteomes" id="UP000476176">
    <property type="component" value="Unassembled WGS sequence"/>
</dbReference>
<dbReference type="EMBL" id="QXGF01000330">
    <property type="protein sequence ID" value="KAE8941987.1"/>
    <property type="molecule type" value="Genomic_DNA"/>
</dbReference>
<dbReference type="PROSITE" id="PS50237">
    <property type="entry name" value="HECT"/>
    <property type="match status" value="1"/>
</dbReference>
<dbReference type="GO" id="GO:0061630">
    <property type="term" value="F:ubiquitin protein ligase activity"/>
    <property type="evidence" value="ECO:0007669"/>
    <property type="project" value="UniProtKB-EC"/>
</dbReference>
<dbReference type="PANTHER" id="PTHR11254:SF440">
    <property type="entry name" value="E3 UBIQUITIN-PROTEIN LIGASE NEDD-4"/>
    <property type="match status" value="1"/>
</dbReference>
<dbReference type="InterPro" id="IPR050409">
    <property type="entry name" value="E3_ubiq-protein_ligase"/>
</dbReference>
<dbReference type="GO" id="GO:0006511">
    <property type="term" value="P:ubiquitin-dependent protein catabolic process"/>
    <property type="evidence" value="ECO:0007669"/>
    <property type="project" value="TreeGrafter"/>
</dbReference>
<dbReference type="Gene3D" id="3.30.2160.10">
    <property type="entry name" value="Hect, E3 ligase catalytic domain"/>
    <property type="match status" value="1"/>
</dbReference>
<protein>
    <recommendedName>
        <fullName evidence="3">HECT-type E3 ubiquitin transferase</fullName>
        <ecNumber evidence="3">2.3.2.26</ecNumber>
    </recommendedName>
</protein>
<accession>A0A6A3FC49</accession>
<dbReference type="Proteomes" id="UP000440732">
    <property type="component" value="Unassembled WGS sequence"/>
</dbReference>
<comment type="catalytic activity">
    <reaction evidence="1">
        <text>S-ubiquitinyl-[E2 ubiquitin-conjugating enzyme]-L-cysteine + [acceptor protein]-L-lysine = [E2 ubiquitin-conjugating enzyme]-L-cysteine + N(6)-ubiquitinyl-[acceptor protein]-L-lysine.</text>
        <dbReference type="EC" id="2.3.2.26"/>
    </reaction>
</comment>
<feature type="domain" description="HECT" evidence="8">
    <location>
        <begin position="265"/>
        <end position="601"/>
    </location>
</feature>
<proteinExistence type="predicted"/>
<dbReference type="SUPFAM" id="SSF56204">
    <property type="entry name" value="Hect, E3 ligase catalytic domain"/>
    <property type="match status" value="1"/>
</dbReference>
<feature type="active site" description="Glycyl thioester intermediate" evidence="6">
    <location>
        <position position="568"/>
    </location>
</feature>
<evidence type="ECO:0000313" key="14">
    <source>
        <dbReference type="EMBL" id="KAE9317631.1"/>
    </source>
</evidence>
<evidence type="ECO:0000259" key="8">
    <source>
        <dbReference type="PROSITE" id="PS50237"/>
    </source>
</evidence>
<evidence type="ECO:0000313" key="10">
    <source>
        <dbReference type="EMBL" id="KAE9122474.1"/>
    </source>
</evidence>
<dbReference type="SMART" id="SM00119">
    <property type="entry name" value="HECTc"/>
    <property type="match status" value="1"/>
</dbReference>
<dbReference type="InterPro" id="IPR000569">
    <property type="entry name" value="HECT_dom"/>
</dbReference>
<organism evidence="9 15">
    <name type="scientific">Phytophthora fragariae</name>
    <dbReference type="NCBI Taxonomy" id="53985"/>
    <lineage>
        <taxon>Eukaryota</taxon>
        <taxon>Sar</taxon>
        <taxon>Stramenopiles</taxon>
        <taxon>Oomycota</taxon>
        <taxon>Peronosporomycetes</taxon>
        <taxon>Peronosporales</taxon>
        <taxon>Peronosporaceae</taxon>
        <taxon>Phytophthora</taxon>
    </lineage>
</organism>
<dbReference type="Proteomes" id="UP000433483">
    <property type="component" value="Unassembled WGS sequence"/>
</dbReference>
<dbReference type="GO" id="GO:0005737">
    <property type="term" value="C:cytoplasm"/>
    <property type="evidence" value="ECO:0007669"/>
    <property type="project" value="TreeGrafter"/>
</dbReference>
<dbReference type="Gene3D" id="3.30.2410.10">
    <property type="entry name" value="Hect, E3 ligase catalytic domain"/>
    <property type="match status" value="1"/>
</dbReference>
<dbReference type="Gene3D" id="3.90.1750.10">
    <property type="entry name" value="Hect, E3 ligase catalytic domains"/>
    <property type="match status" value="1"/>
</dbReference>
<evidence type="ECO:0000313" key="17">
    <source>
        <dbReference type="Proteomes" id="UP000437068"/>
    </source>
</evidence>
<evidence type="ECO:0000313" key="20">
    <source>
        <dbReference type="Proteomes" id="UP000476176"/>
    </source>
</evidence>
<evidence type="ECO:0000256" key="3">
    <source>
        <dbReference type="ARBA" id="ARBA00012485"/>
    </source>
</evidence>
<evidence type="ECO:0000256" key="5">
    <source>
        <dbReference type="ARBA" id="ARBA00022786"/>
    </source>
</evidence>
<keyword evidence="7" id="KW-0812">Transmembrane</keyword>
<keyword evidence="7" id="KW-0472">Membrane</keyword>
<keyword evidence="7" id="KW-1133">Transmembrane helix</keyword>
<dbReference type="Proteomes" id="UP000441208">
    <property type="component" value="Unassembled WGS sequence"/>
</dbReference>